<dbReference type="EMBL" id="UAWT01000024">
    <property type="protein sequence ID" value="SQC70548.1"/>
    <property type="molecule type" value="Genomic_DNA"/>
</dbReference>
<accession>A0A2X3GQ82</accession>
<dbReference type="Pfam" id="PF02734">
    <property type="entry name" value="Dak2"/>
    <property type="match status" value="1"/>
</dbReference>
<gene>
    <name evidence="2" type="ORF">NCTC13940_02006</name>
</gene>
<reference evidence="2 3" key="1">
    <citation type="submission" date="2018-06" db="EMBL/GenBank/DDBJ databases">
        <authorList>
            <consortium name="Pathogen Informatics"/>
            <person name="Doyle S."/>
        </authorList>
    </citation>
    <scope>NUCLEOTIDE SEQUENCE [LARGE SCALE GENOMIC DNA]</scope>
    <source>
        <strain evidence="2 3">NCTC13940</strain>
    </source>
</reference>
<evidence type="ECO:0000259" key="1">
    <source>
        <dbReference type="PROSITE" id="PS51480"/>
    </source>
</evidence>
<dbReference type="PANTHER" id="PTHR33434:SF4">
    <property type="entry name" value="PHOSPHATASE PROTEIN"/>
    <property type="match status" value="1"/>
</dbReference>
<dbReference type="GO" id="GO:0004371">
    <property type="term" value="F:glycerone kinase activity"/>
    <property type="evidence" value="ECO:0007669"/>
    <property type="project" value="InterPro"/>
</dbReference>
<dbReference type="PROSITE" id="PS51480">
    <property type="entry name" value="DHAL"/>
    <property type="match status" value="1"/>
</dbReference>
<evidence type="ECO:0000313" key="2">
    <source>
        <dbReference type="EMBL" id="SQC70548.1"/>
    </source>
</evidence>
<name>A0A2X3GQ82_9LIST</name>
<evidence type="ECO:0000313" key="3">
    <source>
        <dbReference type="Proteomes" id="UP000250257"/>
    </source>
</evidence>
<dbReference type="InterPro" id="IPR036117">
    <property type="entry name" value="DhaL_dom_sf"/>
</dbReference>
<dbReference type="InterPro" id="IPR004007">
    <property type="entry name" value="DhaL_dom"/>
</dbReference>
<feature type="domain" description="DhaL" evidence="1">
    <location>
        <begin position="9"/>
        <end position="98"/>
    </location>
</feature>
<sequence>MNTYQLDGEKWATMIAMGAENLSKNADFVDSLNVFPVPDGDTGTNMNLSMTSGAKEVSSNDKVSAGSVSANLAKGLLMGARGNSGVILSQLFRGFQKQ</sequence>
<dbReference type="AlphaFoldDB" id="A0A2X3GQ82"/>
<dbReference type="PANTHER" id="PTHR33434">
    <property type="entry name" value="DEGV DOMAIN-CONTAINING PROTEIN DR_1986-RELATED"/>
    <property type="match status" value="1"/>
</dbReference>
<protein>
    <submittedName>
        <fullName evidence="2">DAK2 domain fusion protein YloV</fullName>
    </submittedName>
</protein>
<dbReference type="Proteomes" id="UP000250257">
    <property type="component" value="Unassembled WGS sequence"/>
</dbReference>
<dbReference type="GO" id="GO:0006071">
    <property type="term" value="P:glycerol metabolic process"/>
    <property type="evidence" value="ECO:0007669"/>
    <property type="project" value="InterPro"/>
</dbReference>
<dbReference type="SUPFAM" id="SSF101473">
    <property type="entry name" value="DhaL-like"/>
    <property type="match status" value="1"/>
</dbReference>
<dbReference type="Gene3D" id="1.25.40.340">
    <property type="match status" value="1"/>
</dbReference>
<organism evidence="2 3">
    <name type="scientific">Listeria fleischmannii subsp. fleischmannii</name>
    <dbReference type="NCBI Taxonomy" id="1671902"/>
    <lineage>
        <taxon>Bacteria</taxon>
        <taxon>Bacillati</taxon>
        <taxon>Bacillota</taxon>
        <taxon>Bacilli</taxon>
        <taxon>Bacillales</taxon>
        <taxon>Listeriaceae</taxon>
        <taxon>Listeria</taxon>
    </lineage>
</organism>
<proteinExistence type="predicted"/>
<dbReference type="InterPro" id="IPR050270">
    <property type="entry name" value="DegV_domain_contain"/>
</dbReference>